<keyword evidence="1" id="KW-0472">Membrane</keyword>
<keyword evidence="1" id="KW-1133">Transmembrane helix</keyword>
<reference evidence="2 3" key="1">
    <citation type="journal article" date="2014" name="Int. J. Syst. Evol. Microbiol.">
        <title>Jeotgalibaca dankookensis gen. nov., sp. nov., a member of the family Carnobacteriaceae, isolated from seujeot (Korean traditional food).</title>
        <authorList>
            <person name="Lee D.G."/>
            <person name="Trujillo M.E."/>
            <person name="Kang H."/>
            <person name="Ahn T.Y."/>
        </authorList>
    </citation>
    <scope>NUCLEOTIDE SEQUENCE [LARGE SCALE GENOMIC DNA]</scope>
    <source>
        <strain evidence="2 3">EX-07</strain>
    </source>
</reference>
<evidence type="ECO:0000256" key="1">
    <source>
        <dbReference type="SAM" id="Phobius"/>
    </source>
</evidence>
<organism evidence="2 3">
    <name type="scientific">Jeotgalibaca dankookensis</name>
    <dbReference type="NCBI Taxonomy" id="708126"/>
    <lineage>
        <taxon>Bacteria</taxon>
        <taxon>Bacillati</taxon>
        <taxon>Bacillota</taxon>
        <taxon>Bacilli</taxon>
        <taxon>Lactobacillales</taxon>
        <taxon>Carnobacteriaceae</taxon>
        <taxon>Jeotgalibaca</taxon>
    </lineage>
</organism>
<name>A0A1S6IP48_9LACT</name>
<dbReference type="Proteomes" id="UP000188993">
    <property type="component" value="Chromosome"/>
</dbReference>
<keyword evidence="1" id="KW-0812">Transmembrane</keyword>
<evidence type="ECO:0000313" key="2">
    <source>
        <dbReference type="EMBL" id="AQS53306.1"/>
    </source>
</evidence>
<gene>
    <name evidence="2" type="ORF">BW727_100914</name>
</gene>
<proteinExistence type="predicted"/>
<keyword evidence="3" id="KW-1185">Reference proteome</keyword>
<protein>
    <recommendedName>
        <fullName evidence="4">Competence protein ComG</fullName>
    </recommendedName>
</protein>
<sequence length="104" mass="11961">MNRRYKGGFVLPIVLVTLIITQIIVFSIIRIYENQMESYLLLIDHYQAQTLLSLSEAHLKELPQTKQIQYNLGQVEVTKSDKTSIELTSTLNSGYQESKMVPKD</sequence>
<accession>A0A1S6IP48</accession>
<feature type="transmembrane region" description="Helical" evidence="1">
    <location>
        <begin position="9"/>
        <end position="32"/>
    </location>
</feature>
<evidence type="ECO:0000313" key="3">
    <source>
        <dbReference type="Proteomes" id="UP000188993"/>
    </source>
</evidence>
<dbReference type="RefSeq" id="WP_062471790.1">
    <property type="nucleotide sequence ID" value="NZ_BBYN01000033.1"/>
</dbReference>
<dbReference type="KEGG" id="jda:BW727_100914"/>
<dbReference type="STRING" id="708126.BW727_100914"/>
<dbReference type="EMBL" id="CP019728">
    <property type="protein sequence ID" value="AQS53306.1"/>
    <property type="molecule type" value="Genomic_DNA"/>
</dbReference>
<evidence type="ECO:0008006" key="4">
    <source>
        <dbReference type="Google" id="ProtNLM"/>
    </source>
</evidence>
<dbReference type="AlphaFoldDB" id="A0A1S6IP48"/>